<comment type="function">
    <text evidence="3">Responsible for the release of ribosomes from messenger RNA at the termination of protein biosynthesis. May increase the efficiency of translation by recycling ribosomes from one round of translation to another.</text>
</comment>
<evidence type="ECO:0000256" key="3">
    <source>
        <dbReference type="HAMAP-Rule" id="MF_00040"/>
    </source>
</evidence>
<dbReference type="PANTHER" id="PTHR20982:SF3">
    <property type="entry name" value="MITOCHONDRIAL RIBOSOME RECYCLING FACTOR PSEUDO 1"/>
    <property type="match status" value="1"/>
</dbReference>
<dbReference type="EMBL" id="PCSD01000052">
    <property type="protein sequence ID" value="PIP33793.1"/>
    <property type="molecule type" value="Genomic_DNA"/>
</dbReference>
<protein>
    <recommendedName>
        <fullName evidence="3">Ribosome-recycling factor</fullName>
        <shortName evidence="3">RRF</shortName>
    </recommendedName>
    <alternativeName>
        <fullName evidence="3">Ribosome-releasing factor</fullName>
    </alternativeName>
</protein>
<evidence type="ECO:0000313" key="6">
    <source>
        <dbReference type="EMBL" id="PIP33793.1"/>
    </source>
</evidence>
<comment type="subcellular location">
    <subcellularLocation>
        <location evidence="3">Cytoplasm</location>
    </subcellularLocation>
</comment>
<evidence type="ECO:0000256" key="1">
    <source>
        <dbReference type="ARBA" id="ARBA00005912"/>
    </source>
</evidence>
<feature type="domain" description="Ribosome recycling factor" evidence="5">
    <location>
        <begin position="19"/>
        <end position="182"/>
    </location>
</feature>
<dbReference type="Gene3D" id="3.30.1360.40">
    <property type="match status" value="1"/>
</dbReference>
<evidence type="ECO:0000313" key="7">
    <source>
        <dbReference type="Proteomes" id="UP000230729"/>
    </source>
</evidence>
<proteinExistence type="inferred from homology"/>
<dbReference type="InterPro" id="IPR036191">
    <property type="entry name" value="RRF_sf"/>
</dbReference>
<reference evidence="6 7" key="1">
    <citation type="submission" date="2017-09" db="EMBL/GenBank/DDBJ databases">
        <title>Depth-based differentiation of microbial function through sediment-hosted aquifers and enrichment of novel symbionts in the deep terrestrial subsurface.</title>
        <authorList>
            <person name="Probst A.J."/>
            <person name="Ladd B."/>
            <person name="Jarett J.K."/>
            <person name="Geller-Mcgrath D.E."/>
            <person name="Sieber C.M."/>
            <person name="Emerson J.B."/>
            <person name="Anantharaman K."/>
            <person name="Thomas B.C."/>
            <person name="Malmstrom R."/>
            <person name="Stieglmeier M."/>
            <person name="Klingl A."/>
            <person name="Woyke T."/>
            <person name="Ryan C.M."/>
            <person name="Banfield J.F."/>
        </authorList>
    </citation>
    <scope>NUCLEOTIDE SEQUENCE [LARGE SCALE GENOMIC DNA]</scope>
    <source>
        <strain evidence="6">CG23_combo_of_CG06-09_8_20_14_all_49_15</strain>
    </source>
</reference>
<dbReference type="HAMAP" id="MF_00040">
    <property type="entry name" value="RRF"/>
    <property type="match status" value="1"/>
</dbReference>
<keyword evidence="2 3" id="KW-0648">Protein biosynthesis</keyword>
<dbReference type="GO" id="GO:0043023">
    <property type="term" value="F:ribosomal large subunit binding"/>
    <property type="evidence" value="ECO:0007669"/>
    <property type="project" value="TreeGrafter"/>
</dbReference>
<organism evidence="6 7">
    <name type="scientific">Candidatus Falkowbacteria bacterium CG23_combo_of_CG06-09_8_20_14_all_49_15</name>
    <dbReference type="NCBI Taxonomy" id="1974572"/>
    <lineage>
        <taxon>Bacteria</taxon>
        <taxon>Candidatus Falkowiibacteriota</taxon>
    </lineage>
</organism>
<comment type="caution">
    <text evidence="6">The sequence shown here is derived from an EMBL/GenBank/DDBJ whole genome shotgun (WGS) entry which is preliminary data.</text>
</comment>
<evidence type="ECO:0000256" key="4">
    <source>
        <dbReference type="SAM" id="Coils"/>
    </source>
</evidence>
<dbReference type="GO" id="GO:0006415">
    <property type="term" value="P:translational termination"/>
    <property type="evidence" value="ECO:0007669"/>
    <property type="project" value="UniProtKB-UniRule"/>
</dbReference>
<sequence>MNNFLQKHQGAFQQSISYFQNEISSLRTGRANPGLLDRIRVETYGVKTPLIGLANVNVADGRSLIVVPWDKKIAKDIEKAITEENLGLAVVNEGDKLRLTMPMMNEENRREMVKKLNEKMEEARIGVRKVREQVKEEIEAAFGEKAISEDDKFRFIRELDEEVQKKNEILKEFRDKKEKEIMTI</sequence>
<dbReference type="InterPro" id="IPR023584">
    <property type="entry name" value="Ribosome_recyc_fac_dom"/>
</dbReference>
<dbReference type="Pfam" id="PF01765">
    <property type="entry name" value="RRF"/>
    <property type="match status" value="1"/>
</dbReference>
<dbReference type="AlphaFoldDB" id="A0A2G9ZKT8"/>
<dbReference type="PANTHER" id="PTHR20982">
    <property type="entry name" value="RIBOSOME RECYCLING FACTOR"/>
    <property type="match status" value="1"/>
</dbReference>
<gene>
    <name evidence="3" type="primary">frr</name>
    <name evidence="6" type="ORF">COX22_02475</name>
</gene>
<feature type="coiled-coil region" evidence="4">
    <location>
        <begin position="103"/>
        <end position="179"/>
    </location>
</feature>
<evidence type="ECO:0000256" key="2">
    <source>
        <dbReference type="ARBA" id="ARBA00022917"/>
    </source>
</evidence>
<dbReference type="Gene3D" id="1.10.132.20">
    <property type="entry name" value="Ribosome-recycling factor"/>
    <property type="match status" value="1"/>
</dbReference>
<dbReference type="Proteomes" id="UP000230729">
    <property type="component" value="Unassembled WGS sequence"/>
</dbReference>
<dbReference type="FunFam" id="3.30.1360.40:FF:000001">
    <property type="entry name" value="Ribosome-recycling factor"/>
    <property type="match status" value="1"/>
</dbReference>
<dbReference type="SUPFAM" id="SSF55194">
    <property type="entry name" value="Ribosome recycling factor, RRF"/>
    <property type="match status" value="1"/>
</dbReference>
<dbReference type="GO" id="GO:0005737">
    <property type="term" value="C:cytoplasm"/>
    <property type="evidence" value="ECO:0007669"/>
    <property type="project" value="UniProtKB-SubCell"/>
</dbReference>
<evidence type="ECO:0000259" key="5">
    <source>
        <dbReference type="Pfam" id="PF01765"/>
    </source>
</evidence>
<name>A0A2G9ZKT8_9BACT</name>
<accession>A0A2G9ZKT8</accession>
<keyword evidence="4" id="KW-0175">Coiled coil</keyword>
<comment type="similarity">
    <text evidence="1 3">Belongs to the RRF family.</text>
</comment>
<keyword evidence="3" id="KW-0963">Cytoplasm</keyword>
<dbReference type="InterPro" id="IPR002661">
    <property type="entry name" value="Ribosome_recyc_fac"/>
</dbReference>